<organism evidence="2 3">
    <name type="scientific">Theileria equi strain WA</name>
    <dbReference type="NCBI Taxonomy" id="1537102"/>
    <lineage>
        <taxon>Eukaryota</taxon>
        <taxon>Sar</taxon>
        <taxon>Alveolata</taxon>
        <taxon>Apicomplexa</taxon>
        <taxon>Aconoidasida</taxon>
        <taxon>Piroplasmida</taxon>
        <taxon>Theileriidae</taxon>
        <taxon>Theileria</taxon>
    </lineage>
</organism>
<dbReference type="GeneID" id="15804685"/>
<evidence type="ECO:0000313" key="2">
    <source>
        <dbReference type="EMBL" id="AFZ80810.1"/>
    </source>
</evidence>
<protein>
    <submittedName>
        <fullName evidence="2">Uncharacterized protein</fullName>
    </submittedName>
</protein>
<dbReference type="KEGG" id="beq:BEWA_002170"/>
<dbReference type="RefSeq" id="XP_004830476.1">
    <property type="nucleotide sequence ID" value="XM_004830419.1"/>
</dbReference>
<sequence>MYNVGINQMYNTVLDGGYPQCPGFDAPESLTKESMLRILEKIIIGKLTDYSDEKIISEEMKRYGYDNTLDALVAFKSVENTYNYDHSFLKERGKLTEKFKKICSNDSIQRVNAEELAILIDTMEEDTPLYLAVFDDFVDPSLLEVIEQRVSSGGEPAEQSHKEDGDQGIAKVHEEEICGSGDKRGHDAKDQSRGEPTDGKVTDSVESSAVTCWTFRCNLAPETKVSSFPAVLCFRNRKVEVSCELQRVS</sequence>
<gene>
    <name evidence="2" type="ORF">BEWA_002170</name>
</gene>
<name>L0AZ21_THEEQ</name>
<feature type="compositionally biased region" description="Basic and acidic residues" evidence="1">
    <location>
        <begin position="158"/>
        <end position="203"/>
    </location>
</feature>
<reference evidence="2 3" key="1">
    <citation type="journal article" date="2012" name="BMC Genomics">
        <title>Comparative genomic analysis and phylogenetic position of Theileria equi.</title>
        <authorList>
            <person name="Kappmeyer L.S."/>
            <person name="Thiagarajan M."/>
            <person name="Herndon D.R."/>
            <person name="Ramsay J.D."/>
            <person name="Caler E."/>
            <person name="Djikeng A."/>
            <person name="Gillespie J.J."/>
            <person name="Lau A.O."/>
            <person name="Roalson E.H."/>
            <person name="Silva J.C."/>
            <person name="Silva M.G."/>
            <person name="Suarez C.E."/>
            <person name="Ueti M.W."/>
            <person name="Nene V.M."/>
            <person name="Mealey R.H."/>
            <person name="Knowles D.P."/>
            <person name="Brayton K.A."/>
        </authorList>
    </citation>
    <scope>NUCLEOTIDE SEQUENCE [LARGE SCALE GENOMIC DNA]</scope>
    <source>
        <strain evidence="2 3">WA</strain>
    </source>
</reference>
<dbReference type="eggNOG" id="ENOG502QWVX">
    <property type="taxonomic scope" value="Eukaryota"/>
</dbReference>
<proteinExistence type="predicted"/>
<dbReference type="AlphaFoldDB" id="L0AZ21"/>
<evidence type="ECO:0000256" key="1">
    <source>
        <dbReference type="SAM" id="MobiDB-lite"/>
    </source>
</evidence>
<feature type="region of interest" description="Disordered" evidence="1">
    <location>
        <begin position="149"/>
        <end position="203"/>
    </location>
</feature>
<dbReference type="OrthoDB" id="365246at2759"/>
<accession>L0AZ21</accession>
<dbReference type="VEuPathDB" id="PiroplasmaDB:BEWA_002170"/>
<evidence type="ECO:0000313" key="3">
    <source>
        <dbReference type="Proteomes" id="UP000031512"/>
    </source>
</evidence>
<keyword evidence="3" id="KW-1185">Reference proteome</keyword>
<dbReference type="Proteomes" id="UP000031512">
    <property type="component" value="Chromosome 3"/>
</dbReference>
<dbReference type="EMBL" id="CP001670">
    <property type="protein sequence ID" value="AFZ80810.1"/>
    <property type="molecule type" value="Genomic_DNA"/>
</dbReference>